<feature type="compositionally biased region" description="Basic residues" evidence="2">
    <location>
        <begin position="118"/>
        <end position="132"/>
    </location>
</feature>
<name>G0MUI2_CAEBE</name>
<dbReference type="HOGENOM" id="CLU_098769_0_0_1"/>
<dbReference type="GO" id="GO:0008270">
    <property type="term" value="F:zinc ion binding"/>
    <property type="evidence" value="ECO:0007669"/>
    <property type="project" value="UniProtKB-KW"/>
</dbReference>
<dbReference type="PROSITE" id="PS50157">
    <property type="entry name" value="ZINC_FINGER_C2H2_2"/>
    <property type="match status" value="1"/>
</dbReference>
<dbReference type="STRING" id="135651.G0MUI2"/>
<proteinExistence type="predicted"/>
<dbReference type="OMA" id="CAISTHA"/>
<dbReference type="InParanoid" id="G0MUI2"/>
<protein>
    <recommendedName>
        <fullName evidence="3">C2H2-type domain-containing protein</fullName>
    </recommendedName>
</protein>
<dbReference type="EMBL" id="GL379812">
    <property type="protein sequence ID" value="EGT44139.1"/>
    <property type="molecule type" value="Genomic_DNA"/>
</dbReference>
<organism evidence="5">
    <name type="scientific">Caenorhabditis brenneri</name>
    <name type="common">Nematode worm</name>
    <dbReference type="NCBI Taxonomy" id="135651"/>
    <lineage>
        <taxon>Eukaryota</taxon>
        <taxon>Metazoa</taxon>
        <taxon>Ecdysozoa</taxon>
        <taxon>Nematoda</taxon>
        <taxon>Chromadorea</taxon>
        <taxon>Rhabditida</taxon>
        <taxon>Rhabditina</taxon>
        <taxon>Rhabditomorpha</taxon>
        <taxon>Rhabditoidea</taxon>
        <taxon>Rhabditidae</taxon>
        <taxon>Peloderinae</taxon>
        <taxon>Caenorhabditis</taxon>
    </lineage>
</organism>
<evidence type="ECO:0000256" key="2">
    <source>
        <dbReference type="SAM" id="MobiDB-lite"/>
    </source>
</evidence>
<feature type="domain" description="C2H2-type" evidence="3">
    <location>
        <begin position="17"/>
        <end position="43"/>
    </location>
</feature>
<keyword evidence="1" id="KW-0479">Metal-binding</keyword>
<dbReference type="AlphaFoldDB" id="G0MUI2"/>
<accession>G0MUI2</accession>
<dbReference type="eggNOG" id="KOG1721">
    <property type="taxonomic scope" value="Eukaryota"/>
</dbReference>
<dbReference type="Proteomes" id="UP000008068">
    <property type="component" value="Unassembled WGS sequence"/>
</dbReference>
<gene>
    <name evidence="4" type="ORF">CAEBREN_24655</name>
</gene>
<feature type="region of interest" description="Disordered" evidence="2">
    <location>
        <begin position="108"/>
        <end position="159"/>
    </location>
</feature>
<sequence length="226" mass="25055">MRKPIDQLKRPHLKGEFACSTCQSVFTHRASLNRHRQKCISGHICLICNIEIGHTDALKHHMNISHGLNRVYTCVCCAFTFESRKTLSEHFGQLESTGTVDKSKVIARAGQSPGVPLQKKHQSGPGTKRRKSLSPSSSSSSSNTSSNSPTPVETPREITPKLEVSEIITQEPMDEIQQLTSEIIGNMLDNGWYSDEQLVLPETWMKMVGEAQKMAQVGLQKTARVG</sequence>
<keyword evidence="1" id="KW-0862">Zinc</keyword>
<evidence type="ECO:0000256" key="1">
    <source>
        <dbReference type="PROSITE-ProRule" id="PRU00042"/>
    </source>
</evidence>
<reference evidence="5" key="1">
    <citation type="submission" date="2011-07" db="EMBL/GenBank/DDBJ databases">
        <authorList>
            <consortium name="Caenorhabditis brenneri Sequencing and Analysis Consortium"/>
            <person name="Wilson R.K."/>
        </authorList>
    </citation>
    <scope>NUCLEOTIDE SEQUENCE [LARGE SCALE GENOMIC DNA]</scope>
    <source>
        <strain evidence="5">PB2801</strain>
    </source>
</reference>
<evidence type="ECO:0000313" key="5">
    <source>
        <dbReference type="Proteomes" id="UP000008068"/>
    </source>
</evidence>
<feature type="compositionally biased region" description="Low complexity" evidence="2">
    <location>
        <begin position="134"/>
        <end position="151"/>
    </location>
</feature>
<dbReference type="Gene3D" id="3.30.160.60">
    <property type="entry name" value="Classic Zinc Finger"/>
    <property type="match status" value="1"/>
</dbReference>
<dbReference type="FunCoup" id="G0MUI2">
    <property type="interactions" value="308"/>
</dbReference>
<evidence type="ECO:0000259" key="3">
    <source>
        <dbReference type="PROSITE" id="PS50157"/>
    </source>
</evidence>
<evidence type="ECO:0000313" key="4">
    <source>
        <dbReference type="EMBL" id="EGT44139.1"/>
    </source>
</evidence>
<dbReference type="InterPro" id="IPR013087">
    <property type="entry name" value="Znf_C2H2_type"/>
</dbReference>
<dbReference type="OrthoDB" id="8922241at2759"/>
<keyword evidence="1" id="KW-0863">Zinc-finger</keyword>
<keyword evidence="5" id="KW-1185">Reference proteome</keyword>
<dbReference type="SMART" id="SM00355">
    <property type="entry name" value="ZnF_C2H2"/>
    <property type="match status" value="3"/>
</dbReference>